<sequence>DIGSVQALVRYWHQPELTNVTGGVVHVAGYGYARDNGRAYEQGMRAEADELAYGSGAALLLRSSALRKVGMLEEGFFMYHEDLELGMRLRYAGYRNVLATKAFGFHDYHFSRNPKMFAWIECYRWVVMLAYYRVRTLMLFLPLLLAIELGTWFMAFRGGWIGAKVWALGEWLKPRTWRLMFAMRRRAQTLRVIDDADFLKLVVGRIENQQVDNRIMEVVNPTIDAAFASGRKLVRW</sequence>
<dbReference type="EMBL" id="LCRD01000052">
    <property type="protein sequence ID" value="KKW29277.1"/>
    <property type="molecule type" value="Genomic_DNA"/>
</dbReference>
<keyword evidence="3 5" id="KW-0808">Transferase</keyword>
<dbReference type="SUPFAM" id="SSF53448">
    <property type="entry name" value="Nucleotide-diphospho-sugar transferases"/>
    <property type="match status" value="1"/>
</dbReference>
<comment type="similarity">
    <text evidence="1">Belongs to the glycosyltransferase 2 family.</text>
</comment>
<comment type="caution">
    <text evidence="5">The sequence shown here is derived from an EMBL/GenBank/DDBJ whole genome shotgun (WGS) entry which is preliminary data.</text>
</comment>
<reference evidence="5 6" key="1">
    <citation type="journal article" date="2015" name="Nature">
        <title>rRNA introns, odd ribosomes, and small enigmatic genomes across a large radiation of phyla.</title>
        <authorList>
            <person name="Brown C.T."/>
            <person name="Hug L.A."/>
            <person name="Thomas B.C."/>
            <person name="Sharon I."/>
            <person name="Castelle C.J."/>
            <person name="Singh A."/>
            <person name="Wilkins M.J."/>
            <person name="Williams K.H."/>
            <person name="Banfield J.F."/>
        </authorList>
    </citation>
    <scope>NUCLEOTIDE SEQUENCE [LARGE SCALE GENOMIC DNA]</scope>
</reference>
<feature type="transmembrane region" description="Helical" evidence="4">
    <location>
        <begin position="138"/>
        <end position="156"/>
    </location>
</feature>
<evidence type="ECO:0000313" key="5">
    <source>
        <dbReference type="EMBL" id="KKW29277.1"/>
    </source>
</evidence>
<organism evidence="5 6">
    <name type="scientific">Candidatus Uhrbacteria bacterium GW2011_GWD2_52_7</name>
    <dbReference type="NCBI Taxonomy" id="1618989"/>
    <lineage>
        <taxon>Bacteria</taxon>
        <taxon>Candidatus Uhriibacteriota</taxon>
    </lineage>
</organism>
<keyword evidence="4" id="KW-1133">Transmembrane helix</keyword>
<keyword evidence="2" id="KW-0328">Glycosyltransferase</keyword>
<dbReference type="Gene3D" id="3.90.550.10">
    <property type="entry name" value="Spore Coat Polysaccharide Biosynthesis Protein SpsA, Chain A"/>
    <property type="match status" value="1"/>
</dbReference>
<dbReference type="Proteomes" id="UP000034846">
    <property type="component" value="Unassembled WGS sequence"/>
</dbReference>
<evidence type="ECO:0000313" key="6">
    <source>
        <dbReference type="Proteomes" id="UP000034846"/>
    </source>
</evidence>
<evidence type="ECO:0000256" key="4">
    <source>
        <dbReference type="SAM" id="Phobius"/>
    </source>
</evidence>
<proteinExistence type="inferred from homology"/>
<gene>
    <name evidence="5" type="ORF">UY72_C0052G0005</name>
</gene>
<accession>A0A0G1ZMG5</accession>
<keyword evidence="4" id="KW-0472">Membrane</keyword>
<evidence type="ECO:0000256" key="3">
    <source>
        <dbReference type="ARBA" id="ARBA00022679"/>
    </source>
</evidence>
<evidence type="ECO:0000256" key="1">
    <source>
        <dbReference type="ARBA" id="ARBA00006739"/>
    </source>
</evidence>
<protein>
    <submittedName>
        <fullName evidence="5">Glycosyl transferase family 2</fullName>
    </submittedName>
</protein>
<name>A0A0G1ZMG5_9BACT</name>
<keyword evidence="4" id="KW-0812">Transmembrane</keyword>
<feature type="non-terminal residue" evidence="5">
    <location>
        <position position="1"/>
    </location>
</feature>
<dbReference type="AlphaFoldDB" id="A0A0G1ZMG5"/>
<dbReference type="InterPro" id="IPR029044">
    <property type="entry name" value="Nucleotide-diphossugar_trans"/>
</dbReference>
<dbReference type="PANTHER" id="PTHR43179">
    <property type="entry name" value="RHAMNOSYLTRANSFERASE WBBL"/>
    <property type="match status" value="1"/>
</dbReference>
<evidence type="ECO:0000256" key="2">
    <source>
        <dbReference type="ARBA" id="ARBA00022676"/>
    </source>
</evidence>
<dbReference type="PANTHER" id="PTHR43179:SF12">
    <property type="entry name" value="GALACTOFURANOSYLTRANSFERASE GLFT2"/>
    <property type="match status" value="1"/>
</dbReference>
<dbReference type="GO" id="GO:0016757">
    <property type="term" value="F:glycosyltransferase activity"/>
    <property type="evidence" value="ECO:0007669"/>
    <property type="project" value="UniProtKB-KW"/>
</dbReference>